<proteinExistence type="predicted"/>
<protein>
    <recommendedName>
        <fullName evidence="5">GPI anchored protein</fullName>
    </recommendedName>
</protein>
<feature type="region of interest" description="Disordered" evidence="1">
    <location>
        <begin position="160"/>
        <end position="205"/>
    </location>
</feature>
<evidence type="ECO:0000313" key="4">
    <source>
        <dbReference type="Proteomes" id="UP000248349"/>
    </source>
</evidence>
<dbReference type="STRING" id="1450539.A0A318ZMG7"/>
<dbReference type="OrthoDB" id="4510620at2759"/>
<name>A0A318ZMG7_9EURO</name>
<reference evidence="3 4" key="1">
    <citation type="submission" date="2016-12" db="EMBL/GenBank/DDBJ databases">
        <title>The genomes of Aspergillus section Nigri reveals drivers in fungal speciation.</title>
        <authorList>
            <consortium name="DOE Joint Genome Institute"/>
            <person name="Vesth T.C."/>
            <person name="Nybo J."/>
            <person name="Theobald S."/>
            <person name="Brandl J."/>
            <person name="Frisvad J.C."/>
            <person name="Nielsen K.F."/>
            <person name="Lyhne E.K."/>
            <person name="Kogle M.E."/>
            <person name="Kuo A."/>
            <person name="Riley R."/>
            <person name="Clum A."/>
            <person name="Nolan M."/>
            <person name="Lipzen A."/>
            <person name="Salamov A."/>
            <person name="Henrissat B."/>
            <person name="Wiebenga A."/>
            <person name="De Vries R.P."/>
            <person name="Grigoriev I.V."/>
            <person name="Mortensen U.H."/>
            <person name="Andersen M.R."/>
            <person name="Baker S.E."/>
        </authorList>
    </citation>
    <scope>NUCLEOTIDE SEQUENCE [LARGE SCALE GENOMIC DNA]</scope>
    <source>
        <strain evidence="3 4">JOP 1030-1</strain>
    </source>
</reference>
<gene>
    <name evidence="3" type="ORF">BP01DRAFT_194326</name>
</gene>
<dbReference type="AlphaFoldDB" id="A0A318ZMG7"/>
<sequence>MRFQIASSLAILASVTAAAAVDTVDIYLPPDADLANLAGKVVGTTGGSLTTLILGCASTTSSVSSATATSSDAASADDDETCNLQDDTYTLTVGSSTYGLGLSYRGTTFSEGCTRTGTTYLSCTTSASDSDGPSTSSDVYTTPLTAVPVTITGYASASATGSASASGTGSASSKSTDSSSAKSTSGSSASGSGSSTAAASASSTDNGALPLATGSWVAGGAAMMLALAMA</sequence>
<dbReference type="Proteomes" id="UP000248349">
    <property type="component" value="Unassembled WGS sequence"/>
</dbReference>
<dbReference type="EMBL" id="KZ821223">
    <property type="protein sequence ID" value="PYH47674.1"/>
    <property type="molecule type" value="Genomic_DNA"/>
</dbReference>
<keyword evidence="4" id="KW-1185">Reference proteome</keyword>
<evidence type="ECO:0000256" key="2">
    <source>
        <dbReference type="SAM" id="SignalP"/>
    </source>
</evidence>
<feature type="signal peptide" evidence="2">
    <location>
        <begin position="1"/>
        <end position="20"/>
    </location>
</feature>
<organism evidence="3 4">
    <name type="scientific">Aspergillus saccharolyticus JOP 1030-1</name>
    <dbReference type="NCBI Taxonomy" id="1450539"/>
    <lineage>
        <taxon>Eukaryota</taxon>
        <taxon>Fungi</taxon>
        <taxon>Dikarya</taxon>
        <taxon>Ascomycota</taxon>
        <taxon>Pezizomycotina</taxon>
        <taxon>Eurotiomycetes</taxon>
        <taxon>Eurotiomycetidae</taxon>
        <taxon>Eurotiales</taxon>
        <taxon>Aspergillaceae</taxon>
        <taxon>Aspergillus</taxon>
        <taxon>Aspergillus subgen. Circumdati</taxon>
    </lineage>
</organism>
<dbReference type="RefSeq" id="XP_025433656.1">
    <property type="nucleotide sequence ID" value="XM_025570979.1"/>
</dbReference>
<evidence type="ECO:0000313" key="3">
    <source>
        <dbReference type="EMBL" id="PYH47674.1"/>
    </source>
</evidence>
<evidence type="ECO:0008006" key="5">
    <source>
        <dbReference type="Google" id="ProtNLM"/>
    </source>
</evidence>
<accession>A0A318ZMG7</accession>
<feature type="chain" id="PRO_5016345600" description="GPI anchored protein" evidence="2">
    <location>
        <begin position="21"/>
        <end position="230"/>
    </location>
</feature>
<dbReference type="GeneID" id="37072207"/>
<evidence type="ECO:0000256" key="1">
    <source>
        <dbReference type="SAM" id="MobiDB-lite"/>
    </source>
</evidence>
<keyword evidence="2" id="KW-0732">Signal</keyword>
<dbReference type="PANTHER" id="PTHR40640:SF1">
    <property type="entry name" value="ANCHORED GLYCOPROTEIN, PUTATIVE (AFU_ORTHOLOGUE AFUA_8G04860)-RELATED"/>
    <property type="match status" value="1"/>
</dbReference>
<dbReference type="PANTHER" id="PTHR40640">
    <property type="entry name" value="ANCHORED GLYCOPROTEIN, PUTATIVE (AFU_ORTHOLOGUE AFUA_8G04860)-RELATED"/>
    <property type="match status" value="1"/>
</dbReference>